<evidence type="ECO:0000313" key="3">
    <source>
        <dbReference type="Proteomes" id="UP001345219"/>
    </source>
</evidence>
<accession>A0AAN7JC06</accession>
<comment type="caution">
    <text evidence="2">The sequence shown here is derived from an EMBL/GenBank/DDBJ whole genome shotgun (WGS) entry which is preliminary data.</text>
</comment>
<feature type="region of interest" description="Disordered" evidence="1">
    <location>
        <begin position="272"/>
        <end position="291"/>
    </location>
</feature>
<gene>
    <name evidence="2" type="ORF">SAY87_012253</name>
</gene>
<dbReference type="AlphaFoldDB" id="A0AAN7JC06"/>
<keyword evidence="3" id="KW-1185">Reference proteome</keyword>
<dbReference type="PANTHER" id="PTHR31659:SF9">
    <property type="entry name" value="PROTEIN: UPF0503-LIKE PROTEIN, PUTATIVE (DUF740)-RELATED"/>
    <property type="match status" value="1"/>
</dbReference>
<feature type="region of interest" description="Disordered" evidence="1">
    <location>
        <begin position="396"/>
        <end position="419"/>
    </location>
</feature>
<sequence length="671" mass="74215">MNPTTEPPIPQLQPPQPPQPHRLSTSCDRHPDEHFTGFCPSCLCERLVVLESSSNEAAAASSSSRKAPAAAAAAAIKAIFKPSAAAAALPSSSSSFLSELRRTKSFSASKNEGLFSGIFEPQRKSCDVRARSTLWNLITLDDGETKSAEVESRNIASSTIQSRPGFKSNEVVTKIEAVKPDIRDESEEEKDEIRAFEEARRSNVVSEIVEEEGGEEPPELVAEDLRTMKDYIDLDSNHKKPPSGRDFKDIAGSFWSAASVFSKKLQKWRKKQKLKKQRATGSGGGYSATLPVEKPIGRQFRETQSEIADYGFGRRSCDTDPRFSLDAGRISFDDPRYSFDEPRASWDGYLVGRTFPQVRMGPTMVSVVEDSPPTVHHVPRTDTQIPVEEPSMISSLDMGDDGVPGGSAQTRDYYLDSSTRRRKSLDRSSSIRKTAAAVVAEIDELKSVKNAKVSPVTMEYFQGSKSIVGERELRDLRDSNPNSLGDDCSDMFEIGFTDGASVIVNDDRKGPKKSSRWKAWSIWGFIHRKGGNKDENYDRYSSRANGVERSFSESWQDRNGDPRLAFNRKVLRSNSSVSSRNSYSLGGSFGRKNVIEMNRHGKKRKNEVFLERNGSARYSPKNVDNNGLLRFYLTPMRGSRRGGGGGGGIGIGPGKERAGPTQYMAHSMLRL</sequence>
<reference evidence="2 3" key="1">
    <citation type="journal article" date="2023" name="Hortic Res">
        <title>Pangenome of water caltrop reveals structural variations and asymmetric subgenome divergence after allopolyploidization.</title>
        <authorList>
            <person name="Zhang X."/>
            <person name="Chen Y."/>
            <person name="Wang L."/>
            <person name="Yuan Y."/>
            <person name="Fang M."/>
            <person name="Shi L."/>
            <person name="Lu R."/>
            <person name="Comes H.P."/>
            <person name="Ma Y."/>
            <person name="Chen Y."/>
            <person name="Huang G."/>
            <person name="Zhou Y."/>
            <person name="Zheng Z."/>
            <person name="Qiu Y."/>
        </authorList>
    </citation>
    <scope>NUCLEOTIDE SEQUENCE [LARGE SCALE GENOMIC DNA]</scope>
    <source>
        <tissue evidence="2">Roots</tissue>
    </source>
</reference>
<organism evidence="2 3">
    <name type="scientific">Trapa incisa</name>
    <dbReference type="NCBI Taxonomy" id="236973"/>
    <lineage>
        <taxon>Eukaryota</taxon>
        <taxon>Viridiplantae</taxon>
        <taxon>Streptophyta</taxon>
        <taxon>Embryophyta</taxon>
        <taxon>Tracheophyta</taxon>
        <taxon>Spermatophyta</taxon>
        <taxon>Magnoliopsida</taxon>
        <taxon>eudicotyledons</taxon>
        <taxon>Gunneridae</taxon>
        <taxon>Pentapetalae</taxon>
        <taxon>rosids</taxon>
        <taxon>malvids</taxon>
        <taxon>Myrtales</taxon>
        <taxon>Lythraceae</taxon>
        <taxon>Trapa</taxon>
    </lineage>
</organism>
<dbReference type="Proteomes" id="UP001345219">
    <property type="component" value="Chromosome 10"/>
</dbReference>
<feature type="region of interest" description="Disordered" evidence="1">
    <location>
        <begin position="1"/>
        <end position="29"/>
    </location>
</feature>
<proteinExistence type="predicted"/>
<evidence type="ECO:0000256" key="1">
    <source>
        <dbReference type="SAM" id="MobiDB-lite"/>
    </source>
</evidence>
<dbReference type="Pfam" id="PF05340">
    <property type="entry name" value="DUF740"/>
    <property type="match status" value="1"/>
</dbReference>
<dbReference type="InterPro" id="IPR008004">
    <property type="entry name" value="OCTOPUS-like"/>
</dbReference>
<evidence type="ECO:0000313" key="2">
    <source>
        <dbReference type="EMBL" id="KAK4745941.1"/>
    </source>
</evidence>
<dbReference type="PANTHER" id="PTHR31659">
    <property type="entry name" value="PROTEIN: UPF0503-LIKE PROTEIN, PUTATIVE (DUF740)-RELATED"/>
    <property type="match status" value="1"/>
</dbReference>
<dbReference type="GO" id="GO:0005886">
    <property type="term" value="C:plasma membrane"/>
    <property type="evidence" value="ECO:0007669"/>
    <property type="project" value="TreeGrafter"/>
</dbReference>
<protein>
    <submittedName>
        <fullName evidence="2">Uncharacterized protein</fullName>
    </submittedName>
</protein>
<feature type="compositionally biased region" description="Pro residues" evidence="1">
    <location>
        <begin position="1"/>
        <end position="20"/>
    </location>
</feature>
<name>A0AAN7JC06_9MYRT</name>
<dbReference type="EMBL" id="JAXIOK010000021">
    <property type="protein sequence ID" value="KAK4745941.1"/>
    <property type="molecule type" value="Genomic_DNA"/>
</dbReference>